<dbReference type="EMBL" id="MU971530">
    <property type="protein sequence ID" value="KAK9234025.1"/>
    <property type="molecule type" value="Genomic_DNA"/>
</dbReference>
<feature type="non-terminal residue" evidence="1">
    <location>
        <position position="1"/>
    </location>
</feature>
<reference evidence="2" key="1">
    <citation type="journal article" date="2024" name="Front. Bioeng. Biotechnol.">
        <title>Genome-scale model development and genomic sequencing of the oleaginous clade Lipomyces.</title>
        <authorList>
            <person name="Czajka J.J."/>
            <person name="Han Y."/>
            <person name="Kim J."/>
            <person name="Mondo S.J."/>
            <person name="Hofstad B.A."/>
            <person name="Robles A."/>
            <person name="Haridas S."/>
            <person name="Riley R."/>
            <person name="LaButti K."/>
            <person name="Pangilinan J."/>
            <person name="Andreopoulos W."/>
            <person name="Lipzen A."/>
            <person name="Yan J."/>
            <person name="Wang M."/>
            <person name="Ng V."/>
            <person name="Grigoriev I.V."/>
            <person name="Spatafora J.W."/>
            <person name="Magnuson J.K."/>
            <person name="Baker S.E."/>
            <person name="Pomraning K.R."/>
        </authorList>
    </citation>
    <scope>NUCLEOTIDE SEQUENCE [LARGE SCALE GENOMIC DNA]</scope>
    <source>
        <strain evidence="2">CBS 7786</strain>
    </source>
</reference>
<protein>
    <submittedName>
        <fullName evidence="1">Uncharacterized protein</fullName>
    </submittedName>
</protein>
<dbReference type="Proteomes" id="UP001433508">
    <property type="component" value="Unassembled WGS sequence"/>
</dbReference>
<sequence>PKTINKLQRQAETIRQCLKRRTESPPSPTNTAINQLVKCAELAMYQAEILSDQVTQLQAAVQRQKKKRGTRRSYIRSDTILTGAEGQSQVVARGGSQVAGADGDANVVGTASNSRRCGRCKEIGHSSRTC</sequence>
<evidence type="ECO:0000313" key="2">
    <source>
        <dbReference type="Proteomes" id="UP001433508"/>
    </source>
</evidence>
<name>A0ACC3SR00_LIPKO</name>
<accession>A0ACC3SR00</accession>
<keyword evidence="2" id="KW-1185">Reference proteome</keyword>
<comment type="caution">
    <text evidence="1">The sequence shown here is derived from an EMBL/GenBank/DDBJ whole genome shotgun (WGS) entry which is preliminary data.</text>
</comment>
<feature type="non-terminal residue" evidence="1">
    <location>
        <position position="130"/>
    </location>
</feature>
<organism evidence="1 2">
    <name type="scientific">Lipomyces kononenkoae</name>
    <name type="common">Yeast</name>
    <dbReference type="NCBI Taxonomy" id="34357"/>
    <lineage>
        <taxon>Eukaryota</taxon>
        <taxon>Fungi</taxon>
        <taxon>Dikarya</taxon>
        <taxon>Ascomycota</taxon>
        <taxon>Saccharomycotina</taxon>
        <taxon>Lipomycetes</taxon>
        <taxon>Lipomycetales</taxon>
        <taxon>Lipomycetaceae</taxon>
        <taxon>Lipomyces</taxon>
    </lineage>
</organism>
<evidence type="ECO:0000313" key="1">
    <source>
        <dbReference type="EMBL" id="KAK9234025.1"/>
    </source>
</evidence>
<gene>
    <name evidence="1" type="ORF">V1525DRAFT_322391</name>
</gene>
<proteinExistence type="predicted"/>